<accession>A0A139AMH7</accession>
<dbReference type="AlphaFoldDB" id="A0A139AMH7"/>
<name>A0A139AMH7_GONPJ</name>
<dbReference type="EMBL" id="KQ965744">
    <property type="protein sequence ID" value="KXS17972.1"/>
    <property type="molecule type" value="Genomic_DNA"/>
</dbReference>
<dbReference type="Proteomes" id="UP000070544">
    <property type="component" value="Unassembled WGS sequence"/>
</dbReference>
<reference evidence="2 3" key="1">
    <citation type="journal article" date="2015" name="Genome Biol. Evol.">
        <title>Phylogenomic analyses indicate that early fungi evolved digesting cell walls of algal ancestors of land plants.</title>
        <authorList>
            <person name="Chang Y."/>
            <person name="Wang S."/>
            <person name="Sekimoto S."/>
            <person name="Aerts A.L."/>
            <person name="Choi C."/>
            <person name="Clum A."/>
            <person name="LaButti K.M."/>
            <person name="Lindquist E.A."/>
            <person name="Yee Ngan C."/>
            <person name="Ohm R.A."/>
            <person name="Salamov A.A."/>
            <person name="Grigoriev I.V."/>
            <person name="Spatafora J.W."/>
            <person name="Berbee M.L."/>
        </authorList>
    </citation>
    <scope>NUCLEOTIDE SEQUENCE [LARGE SCALE GENOMIC DNA]</scope>
    <source>
        <strain evidence="2 3">JEL478</strain>
    </source>
</reference>
<protein>
    <submittedName>
        <fullName evidence="2">Uncharacterized protein</fullName>
    </submittedName>
</protein>
<gene>
    <name evidence="2" type="ORF">M427DRAFT_54191</name>
</gene>
<proteinExistence type="predicted"/>
<evidence type="ECO:0000256" key="1">
    <source>
        <dbReference type="SAM" id="MobiDB-lite"/>
    </source>
</evidence>
<keyword evidence="3" id="KW-1185">Reference proteome</keyword>
<evidence type="ECO:0000313" key="3">
    <source>
        <dbReference type="Proteomes" id="UP000070544"/>
    </source>
</evidence>
<sequence length="56" mass="5993">MSASPPKSLLGSRPYSNRPSPLRRFPAESLEVPSPPLPTGENPDPGSTRRNPDLAP</sequence>
<organism evidence="2 3">
    <name type="scientific">Gonapodya prolifera (strain JEL478)</name>
    <name type="common">Monoblepharis prolifera</name>
    <dbReference type="NCBI Taxonomy" id="1344416"/>
    <lineage>
        <taxon>Eukaryota</taxon>
        <taxon>Fungi</taxon>
        <taxon>Fungi incertae sedis</taxon>
        <taxon>Chytridiomycota</taxon>
        <taxon>Chytridiomycota incertae sedis</taxon>
        <taxon>Monoblepharidomycetes</taxon>
        <taxon>Monoblepharidales</taxon>
        <taxon>Gonapodyaceae</taxon>
        <taxon>Gonapodya</taxon>
    </lineage>
</organism>
<feature type="region of interest" description="Disordered" evidence="1">
    <location>
        <begin position="1"/>
        <end position="56"/>
    </location>
</feature>
<evidence type="ECO:0000313" key="2">
    <source>
        <dbReference type="EMBL" id="KXS17972.1"/>
    </source>
</evidence>